<evidence type="ECO:0000313" key="2">
    <source>
        <dbReference type="EMBL" id="NXY91654.1"/>
    </source>
</evidence>
<protein>
    <submittedName>
        <fullName evidence="2">SSF1 protein</fullName>
    </submittedName>
</protein>
<dbReference type="AlphaFoldDB" id="A0A7L4NTN9"/>
<reference evidence="2 3" key="1">
    <citation type="submission" date="2020-02" db="EMBL/GenBank/DDBJ databases">
        <title>Bird 10,000 Genomes (B10K) Project - Family phase.</title>
        <authorList>
            <person name="Zhang G."/>
        </authorList>
    </citation>
    <scope>NUCLEOTIDE SEQUENCE [LARGE SCALE GENOMIC DNA]</scope>
    <source>
        <strain evidence="2">B10K-DU-013-51</strain>
        <tissue evidence="2">Mixed tissue sample</tissue>
    </source>
</reference>
<evidence type="ECO:0000256" key="1">
    <source>
        <dbReference type="SAM" id="MobiDB-lite"/>
    </source>
</evidence>
<feature type="region of interest" description="Disordered" evidence="1">
    <location>
        <begin position="1"/>
        <end position="28"/>
    </location>
</feature>
<keyword evidence="3" id="KW-1185">Reference proteome</keyword>
<dbReference type="Proteomes" id="UP000586704">
    <property type="component" value="Unassembled WGS sequence"/>
</dbReference>
<evidence type="ECO:0000313" key="3">
    <source>
        <dbReference type="Proteomes" id="UP000586704"/>
    </source>
</evidence>
<comment type="caution">
    <text evidence="2">The sequence shown here is derived from an EMBL/GenBank/DDBJ whole genome shotgun (WGS) entry which is preliminary data.</text>
</comment>
<name>A0A7L4NTN9_9AVES</name>
<accession>A0A7L4NTN9</accession>
<feature type="compositionally biased region" description="Polar residues" evidence="1">
    <location>
        <begin position="12"/>
        <end position="25"/>
    </location>
</feature>
<feature type="compositionally biased region" description="Basic and acidic residues" evidence="1">
    <location>
        <begin position="1"/>
        <end position="10"/>
    </location>
</feature>
<feature type="non-terminal residue" evidence="2">
    <location>
        <position position="1"/>
    </location>
</feature>
<feature type="non-terminal residue" evidence="2">
    <location>
        <position position="59"/>
    </location>
</feature>
<dbReference type="EMBL" id="VYZU01113610">
    <property type="protein sequence ID" value="NXY91654.1"/>
    <property type="molecule type" value="Genomic_DNA"/>
</dbReference>
<gene>
    <name evidence="2" type="primary">Ppan</name>
    <name evidence="2" type="ORF">CEYCYA_R12467</name>
</gene>
<proteinExistence type="predicted"/>
<organism evidence="2 3">
    <name type="scientific">Ceyx cyanopectus</name>
    <name type="common">Indigo-banded kingfisher</name>
    <dbReference type="NCBI Taxonomy" id="390723"/>
    <lineage>
        <taxon>Eukaryota</taxon>
        <taxon>Metazoa</taxon>
        <taxon>Chordata</taxon>
        <taxon>Craniata</taxon>
        <taxon>Vertebrata</taxon>
        <taxon>Euteleostomi</taxon>
        <taxon>Archelosauria</taxon>
        <taxon>Archosauria</taxon>
        <taxon>Dinosauria</taxon>
        <taxon>Saurischia</taxon>
        <taxon>Theropoda</taxon>
        <taxon>Coelurosauria</taxon>
        <taxon>Aves</taxon>
        <taxon>Neognathae</taxon>
        <taxon>Neoaves</taxon>
        <taxon>Telluraves</taxon>
        <taxon>Coraciimorphae</taxon>
        <taxon>Coraciiformes</taxon>
        <taxon>Alcedinidae</taxon>
        <taxon>Ceyx</taxon>
    </lineage>
</organism>
<sequence>QTKNQKKERAASQLQAQQEFSSTPHSFVLQRGRGGRSLRLLVADVRRLMEPYTARALQV</sequence>